<evidence type="ECO:0000256" key="14">
    <source>
        <dbReference type="SAM" id="Phobius"/>
    </source>
</evidence>
<keyword evidence="18" id="KW-1185">Reference proteome</keyword>
<dbReference type="SUPFAM" id="SSF47384">
    <property type="entry name" value="Homodimeric domain of signal transducing histidine kinase"/>
    <property type="match status" value="1"/>
</dbReference>
<dbReference type="STRING" id="2741.SAMN04489866_11323"/>
<evidence type="ECO:0000256" key="12">
    <source>
        <dbReference type="ARBA" id="ARBA00023012"/>
    </source>
</evidence>
<dbReference type="GO" id="GO:0005886">
    <property type="term" value="C:plasma membrane"/>
    <property type="evidence" value="ECO:0007669"/>
    <property type="project" value="UniProtKB-SubCell"/>
</dbReference>
<dbReference type="PANTHER" id="PTHR45528:SF1">
    <property type="entry name" value="SENSOR HISTIDINE KINASE CPXA"/>
    <property type="match status" value="1"/>
</dbReference>
<dbReference type="PRINTS" id="PR00344">
    <property type="entry name" value="BCTRLSENSOR"/>
</dbReference>
<evidence type="ECO:0000256" key="5">
    <source>
        <dbReference type="ARBA" id="ARBA00022553"/>
    </source>
</evidence>
<feature type="transmembrane region" description="Helical" evidence="14">
    <location>
        <begin position="164"/>
        <end position="184"/>
    </location>
</feature>
<dbReference type="GO" id="GO:0000155">
    <property type="term" value="F:phosphorelay sensor kinase activity"/>
    <property type="evidence" value="ECO:0007669"/>
    <property type="project" value="InterPro"/>
</dbReference>
<evidence type="ECO:0000256" key="11">
    <source>
        <dbReference type="ARBA" id="ARBA00022989"/>
    </source>
</evidence>
<dbReference type="Gene3D" id="3.30.565.10">
    <property type="entry name" value="Histidine kinase-like ATPase, C-terminal domain"/>
    <property type="match status" value="1"/>
</dbReference>
<dbReference type="Pfam" id="PF00512">
    <property type="entry name" value="HisKA"/>
    <property type="match status" value="1"/>
</dbReference>
<dbReference type="FunFam" id="1.10.287.130:FF:000001">
    <property type="entry name" value="Two-component sensor histidine kinase"/>
    <property type="match status" value="1"/>
</dbReference>
<organism evidence="17 18">
    <name type="scientific">Peptococcus niger</name>
    <dbReference type="NCBI Taxonomy" id="2741"/>
    <lineage>
        <taxon>Bacteria</taxon>
        <taxon>Bacillati</taxon>
        <taxon>Bacillota</taxon>
        <taxon>Clostridia</taxon>
        <taxon>Eubacteriales</taxon>
        <taxon>Peptococcaceae</taxon>
        <taxon>Peptococcus</taxon>
    </lineage>
</organism>
<dbReference type="SUPFAM" id="SSF55874">
    <property type="entry name" value="ATPase domain of HSP90 chaperone/DNA topoisomerase II/histidine kinase"/>
    <property type="match status" value="1"/>
</dbReference>
<gene>
    <name evidence="17" type="ORF">SAMN04489866_11323</name>
</gene>
<dbReference type="AlphaFoldDB" id="A0A1G6ZHA3"/>
<dbReference type="InterPro" id="IPR004358">
    <property type="entry name" value="Sig_transdc_His_kin-like_C"/>
</dbReference>
<dbReference type="RefSeq" id="WP_091792279.1">
    <property type="nucleotide sequence ID" value="NZ_FNAF01000013.1"/>
</dbReference>
<protein>
    <recommendedName>
        <fullName evidence="3">histidine kinase</fullName>
        <ecNumber evidence="3">2.7.13.3</ecNumber>
    </recommendedName>
</protein>
<dbReference type="Proteomes" id="UP000198995">
    <property type="component" value="Unassembled WGS sequence"/>
</dbReference>
<dbReference type="EC" id="2.7.13.3" evidence="3"/>
<dbReference type="OrthoDB" id="112712at2"/>
<evidence type="ECO:0000256" key="10">
    <source>
        <dbReference type="ARBA" id="ARBA00022840"/>
    </source>
</evidence>
<dbReference type="InterPro" id="IPR003661">
    <property type="entry name" value="HisK_dim/P_dom"/>
</dbReference>
<evidence type="ECO:0000256" key="7">
    <source>
        <dbReference type="ARBA" id="ARBA00022692"/>
    </source>
</evidence>
<dbReference type="SMART" id="SM00387">
    <property type="entry name" value="HATPase_c"/>
    <property type="match status" value="1"/>
</dbReference>
<evidence type="ECO:0000256" key="2">
    <source>
        <dbReference type="ARBA" id="ARBA00004651"/>
    </source>
</evidence>
<keyword evidence="9 17" id="KW-0418">Kinase</keyword>
<dbReference type="GO" id="GO:0005524">
    <property type="term" value="F:ATP binding"/>
    <property type="evidence" value="ECO:0007669"/>
    <property type="project" value="UniProtKB-KW"/>
</dbReference>
<dbReference type="Gene3D" id="1.10.287.130">
    <property type="match status" value="1"/>
</dbReference>
<keyword evidence="7 14" id="KW-0812">Transmembrane</keyword>
<evidence type="ECO:0000256" key="13">
    <source>
        <dbReference type="ARBA" id="ARBA00023136"/>
    </source>
</evidence>
<evidence type="ECO:0000256" key="4">
    <source>
        <dbReference type="ARBA" id="ARBA00022475"/>
    </source>
</evidence>
<evidence type="ECO:0000256" key="9">
    <source>
        <dbReference type="ARBA" id="ARBA00022777"/>
    </source>
</evidence>
<dbReference type="PANTHER" id="PTHR45528">
    <property type="entry name" value="SENSOR HISTIDINE KINASE CPXA"/>
    <property type="match status" value="1"/>
</dbReference>
<comment type="catalytic activity">
    <reaction evidence="1">
        <text>ATP + protein L-histidine = ADP + protein N-phospho-L-histidine.</text>
        <dbReference type="EC" id="2.7.13.3"/>
    </reaction>
</comment>
<comment type="subcellular location">
    <subcellularLocation>
        <location evidence="2">Cell membrane</location>
        <topology evidence="2">Multi-pass membrane protein</topology>
    </subcellularLocation>
</comment>
<dbReference type="PROSITE" id="PS50109">
    <property type="entry name" value="HIS_KIN"/>
    <property type="match status" value="1"/>
</dbReference>
<keyword evidence="13 14" id="KW-0472">Membrane</keyword>
<feature type="transmembrane region" description="Helical" evidence="14">
    <location>
        <begin position="12"/>
        <end position="35"/>
    </location>
</feature>
<dbReference type="SMART" id="SM00388">
    <property type="entry name" value="HisKA"/>
    <property type="match status" value="1"/>
</dbReference>
<evidence type="ECO:0000259" key="15">
    <source>
        <dbReference type="PROSITE" id="PS50109"/>
    </source>
</evidence>
<proteinExistence type="predicted"/>
<keyword evidence="4" id="KW-1003">Cell membrane</keyword>
<dbReference type="PROSITE" id="PS50885">
    <property type="entry name" value="HAMP"/>
    <property type="match status" value="1"/>
</dbReference>
<dbReference type="InterPro" id="IPR036890">
    <property type="entry name" value="HATPase_C_sf"/>
</dbReference>
<keyword evidence="5" id="KW-0597">Phosphoprotein</keyword>
<sequence length="482" mass="53951">MPSIGRKLTYSYVLISLITVLVLESLFGMAIYQYYVSGMSQTLVNHAEASATMYDKYAPAGTIDDKAAYIYENMKVDENALVEVYGPNRQFIIDNTGNKSSHVTLGKDYEEALLGDTAIWRGRTKTNESIMSVSVPLKDRDQVVGVLRYVSSMAPAHSVMRSNAVMALILGLTILLVAALLGYMMSHRILVPIKDLIRVTQEVTAGNLTVKAKRYYHDEIGHLANVFNKMTDEIQRSNQAKTDFISSISHELRTPLTSIKGWAETIDDNIKDDETVQLGIDIIDRETNRLIHLVNDLLDFSKLQSHRIELNIDTLWLDDLLKGIYHQFAAKANQENVIMRLHLDSQEPIILADEDRLRQVLINIIDNSFKFVKGRPNAEIIIQSHMLDDQVVITIEDNGPGMSSEELVRVKEKFYKGSTKQSGTGLGLSIANEIVELHKGTLYIDSIRGIGTKVSVVLPIADRDLEDSMMTDTASKRKSTDA</sequence>
<evidence type="ECO:0000259" key="16">
    <source>
        <dbReference type="PROSITE" id="PS50885"/>
    </source>
</evidence>
<dbReference type="InterPro" id="IPR005467">
    <property type="entry name" value="His_kinase_dom"/>
</dbReference>
<keyword evidence="11 14" id="KW-1133">Transmembrane helix</keyword>
<evidence type="ECO:0000313" key="18">
    <source>
        <dbReference type="Proteomes" id="UP000198995"/>
    </source>
</evidence>
<evidence type="ECO:0000256" key="3">
    <source>
        <dbReference type="ARBA" id="ARBA00012438"/>
    </source>
</evidence>
<dbReference type="CDD" id="cd00082">
    <property type="entry name" value="HisKA"/>
    <property type="match status" value="1"/>
</dbReference>
<accession>A0A1G6ZHA3</accession>
<dbReference type="Pfam" id="PF00672">
    <property type="entry name" value="HAMP"/>
    <property type="match status" value="1"/>
</dbReference>
<dbReference type="SUPFAM" id="SSF158472">
    <property type="entry name" value="HAMP domain-like"/>
    <property type="match status" value="1"/>
</dbReference>
<keyword evidence="12" id="KW-0902">Two-component regulatory system</keyword>
<keyword evidence="6" id="KW-0808">Transferase</keyword>
<dbReference type="InterPro" id="IPR050398">
    <property type="entry name" value="HssS/ArlS-like"/>
</dbReference>
<evidence type="ECO:0000256" key="6">
    <source>
        <dbReference type="ARBA" id="ARBA00022679"/>
    </source>
</evidence>
<evidence type="ECO:0000256" key="1">
    <source>
        <dbReference type="ARBA" id="ARBA00000085"/>
    </source>
</evidence>
<keyword evidence="10" id="KW-0067">ATP-binding</keyword>
<feature type="domain" description="HAMP" evidence="16">
    <location>
        <begin position="187"/>
        <end position="239"/>
    </location>
</feature>
<dbReference type="InterPro" id="IPR003660">
    <property type="entry name" value="HAMP_dom"/>
</dbReference>
<dbReference type="Gene3D" id="6.10.340.10">
    <property type="match status" value="1"/>
</dbReference>
<keyword evidence="8" id="KW-0547">Nucleotide-binding</keyword>
<dbReference type="InterPro" id="IPR003594">
    <property type="entry name" value="HATPase_dom"/>
</dbReference>
<evidence type="ECO:0000313" key="17">
    <source>
        <dbReference type="EMBL" id="SDE01773.1"/>
    </source>
</evidence>
<name>A0A1G6ZHA3_PEPNI</name>
<dbReference type="Pfam" id="PF02518">
    <property type="entry name" value="HATPase_c"/>
    <property type="match status" value="1"/>
</dbReference>
<dbReference type="CDD" id="cd06225">
    <property type="entry name" value="HAMP"/>
    <property type="match status" value="1"/>
</dbReference>
<dbReference type="EMBL" id="FNAF01000013">
    <property type="protein sequence ID" value="SDE01773.1"/>
    <property type="molecule type" value="Genomic_DNA"/>
</dbReference>
<feature type="domain" description="Histidine kinase" evidence="15">
    <location>
        <begin position="247"/>
        <end position="462"/>
    </location>
</feature>
<reference evidence="17 18" key="1">
    <citation type="submission" date="2016-10" db="EMBL/GenBank/DDBJ databases">
        <authorList>
            <person name="de Groot N.N."/>
        </authorList>
    </citation>
    <scope>NUCLEOTIDE SEQUENCE [LARGE SCALE GENOMIC DNA]</scope>
    <source>
        <strain evidence="17 18">DSM 20475</strain>
    </source>
</reference>
<dbReference type="SMART" id="SM00304">
    <property type="entry name" value="HAMP"/>
    <property type="match status" value="1"/>
</dbReference>
<dbReference type="InterPro" id="IPR036097">
    <property type="entry name" value="HisK_dim/P_sf"/>
</dbReference>
<evidence type="ECO:0000256" key="8">
    <source>
        <dbReference type="ARBA" id="ARBA00022741"/>
    </source>
</evidence>